<feature type="compositionally biased region" description="Basic and acidic residues" evidence="1">
    <location>
        <begin position="27"/>
        <end position="43"/>
    </location>
</feature>
<keyword evidence="3" id="KW-1185">Reference proteome</keyword>
<dbReference type="Proteomes" id="UP001165190">
    <property type="component" value="Unassembled WGS sequence"/>
</dbReference>
<dbReference type="PANTHER" id="PTHR46327">
    <property type="entry name" value="F16F4.11 PROTEIN-RELATED"/>
    <property type="match status" value="1"/>
</dbReference>
<name>A0A9W7JLL5_HIBTR</name>
<feature type="compositionally biased region" description="Acidic residues" evidence="1">
    <location>
        <begin position="44"/>
        <end position="61"/>
    </location>
</feature>
<feature type="compositionally biased region" description="Basic and acidic residues" evidence="1">
    <location>
        <begin position="62"/>
        <end position="72"/>
    </location>
</feature>
<reference evidence="2" key="1">
    <citation type="submission" date="2023-05" db="EMBL/GenBank/DDBJ databases">
        <title>Genome and transcriptome analyses reveal genes involved in the formation of fine ridges on petal epidermal cells in Hibiscus trionum.</title>
        <authorList>
            <person name="Koshimizu S."/>
            <person name="Masuda S."/>
            <person name="Ishii T."/>
            <person name="Shirasu K."/>
            <person name="Hoshino A."/>
            <person name="Arita M."/>
        </authorList>
    </citation>
    <scope>NUCLEOTIDE SEQUENCE</scope>
    <source>
        <strain evidence="2">Hamamatsu line</strain>
    </source>
</reference>
<sequence>MCSYHNGNRLHLPHDLQLQRSLHLALKSRDDNENDDARRHQNDDLDDDDHDMETDDHDELEENHASHVDDRMIYGASGGSTKRSRQSQVHKDAC</sequence>
<protein>
    <submittedName>
        <fullName evidence="2">Uncharacterized protein</fullName>
    </submittedName>
</protein>
<comment type="caution">
    <text evidence="2">The sequence shown here is derived from an EMBL/GenBank/DDBJ whole genome shotgun (WGS) entry which is preliminary data.</text>
</comment>
<evidence type="ECO:0000313" key="2">
    <source>
        <dbReference type="EMBL" id="GMJ14414.1"/>
    </source>
</evidence>
<dbReference type="OrthoDB" id="784295at2759"/>
<proteinExistence type="predicted"/>
<organism evidence="2 3">
    <name type="scientific">Hibiscus trionum</name>
    <name type="common">Flower of an hour</name>
    <dbReference type="NCBI Taxonomy" id="183268"/>
    <lineage>
        <taxon>Eukaryota</taxon>
        <taxon>Viridiplantae</taxon>
        <taxon>Streptophyta</taxon>
        <taxon>Embryophyta</taxon>
        <taxon>Tracheophyta</taxon>
        <taxon>Spermatophyta</taxon>
        <taxon>Magnoliopsida</taxon>
        <taxon>eudicotyledons</taxon>
        <taxon>Gunneridae</taxon>
        <taxon>Pentapetalae</taxon>
        <taxon>rosids</taxon>
        <taxon>malvids</taxon>
        <taxon>Malvales</taxon>
        <taxon>Malvaceae</taxon>
        <taxon>Malvoideae</taxon>
        <taxon>Hibiscus</taxon>
    </lineage>
</organism>
<feature type="region of interest" description="Disordered" evidence="1">
    <location>
        <begin position="27"/>
        <end position="94"/>
    </location>
</feature>
<accession>A0A9W7JLL5</accession>
<dbReference type="EMBL" id="BSYR01000069">
    <property type="protein sequence ID" value="GMJ14414.1"/>
    <property type="molecule type" value="Genomic_DNA"/>
</dbReference>
<dbReference type="PANTHER" id="PTHR46327:SF3">
    <property type="entry name" value="TRANSCRIPTION FACTOR"/>
    <property type="match status" value="1"/>
</dbReference>
<gene>
    <name evidence="2" type="ORF">HRI_005110600</name>
</gene>
<evidence type="ECO:0000256" key="1">
    <source>
        <dbReference type="SAM" id="MobiDB-lite"/>
    </source>
</evidence>
<dbReference type="AlphaFoldDB" id="A0A9W7JLL5"/>
<evidence type="ECO:0000313" key="3">
    <source>
        <dbReference type="Proteomes" id="UP001165190"/>
    </source>
</evidence>